<protein>
    <submittedName>
        <fullName evidence="2">Uncharacterized protein</fullName>
    </submittedName>
</protein>
<accession>A0A1R2AXS4</accession>
<reference evidence="2 3" key="1">
    <citation type="submission" date="2016-11" db="EMBL/GenBank/DDBJ databases">
        <title>The macronuclear genome of Stentor coeruleus: a giant cell with tiny introns.</title>
        <authorList>
            <person name="Slabodnick M."/>
            <person name="Ruby J.G."/>
            <person name="Reiff S.B."/>
            <person name="Swart E.C."/>
            <person name="Gosai S."/>
            <person name="Prabakaran S."/>
            <person name="Witkowska E."/>
            <person name="Larue G.E."/>
            <person name="Fisher S."/>
            <person name="Freeman R.M."/>
            <person name="Gunawardena J."/>
            <person name="Chu W."/>
            <person name="Stover N.A."/>
            <person name="Gregory B.D."/>
            <person name="Nowacki M."/>
            <person name="Derisi J."/>
            <person name="Roy S.W."/>
            <person name="Marshall W.F."/>
            <person name="Sood P."/>
        </authorList>
    </citation>
    <scope>NUCLEOTIDE SEQUENCE [LARGE SCALE GENOMIC DNA]</scope>
    <source>
        <strain evidence="2">WM001</strain>
    </source>
</reference>
<comment type="caution">
    <text evidence="2">The sequence shown here is derived from an EMBL/GenBank/DDBJ whole genome shotgun (WGS) entry which is preliminary data.</text>
</comment>
<dbReference type="Proteomes" id="UP000187209">
    <property type="component" value="Unassembled WGS sequence"/>
</dbReference>
<gene>
    <name evidence="2" type="ORF">SteCoe_33070</name>
</gene>
<feature type="coiled-coil region" evidence="1">
    <location>
        <begin position="22"/>
        <end position="70"/>
    </location>
</feature>
<keyword evidence="1" id="KW-0175">Coiled coil</keyword>
<keyword evidence="3" id="KW-1185">Reference proteome</keyword>
<name>A0A1R2AXS4_9CILI</name>
<evidence type="ECO:0000313" key="2">
    <source>
        <dbReference type="EMBL" id="OMJ69255.1"/>
    </source>
</evidence>
<evidence type="ECO:0000313" key="3">
    <source>
        <dbReference type="Proteomes" id="UP000187209"/>
    </source>
</evidence>
<evidence type="ECO:0000256" key="1">
    <source>
        <dbReference type="SAM" id="Coils"/>
    </source>
</evidence>
<sequence length="284" mass="32868">MVDPKTQTTIKTPALIQEYIELKRLNTENPALIQKNEYLRNEISALEIKYAELEAKMAARENELKKYTGKFPNDIDTQIKILELENSRLRESLKPQQNELYKNEHGQNLQFKSIYETSFKEIMEKYYCKSPEMVNGPNNPLENEKQKLTLQLKKQEILLQEALNDKNYIKNDVLPVLEHTLHLYEKNKFDLDGEIEGLEAKLRIPSPKKPENIIYEEEEFELPNNTGRNSGENSPAISPKQSLQYSFISANKFSARPASAKISLASPRNKFMSVKSKKTTKLSK</sequence>
<dbReference type="AlphaFoldDB" id="A0A1R2AXS4"/>
<proteinExistence type="predicted"/>
<dbReference type="EMBL" id="MPUH01001221">
    <property type="protein sequence ID" value="OMJ69255.1"/>
    <property type="molecule type" value="Genomic_DNA"/>
</dbReference>
<organism evidence="2 3">
    <name type="scientific">Stentor coeruleus</name>
    <dbReference type="NCBI Taxonomy" id="5963"/>
    <lineage>
        <taxon>Eukaryota</taxon>
        <taxon>Sar</taxon>
        <taxon>Alveolata</taxon>
        <taxon>Ciliophora</taxon>
        <taxon>Postciliodesmatophora</taxon>
        <taxon>Heterotrichea</taxon>
        <taxon>Heterotrichida</taxon>
        <taxon>Stentoridae</taxon>
        <taxon>Stentor</taxon>
    </lineage>
</organism>